<organism evidence="1 2">
    <name type="scientific">Parelaphostrongylus tenuis</name>
    <name type="common">Meningeal worm</name>
    <dbReference type="NCBI Taxonomy" id="148309"/>
    <lineage>
        <taxon>Eukaryota</taxon>
        <taxon>Metazoa</taxon>
        <taxon>Ecdysozoa</taxon>
        <taxon>Nematoda</taxon>
        <taxon>Chromadorea</taxon>
        <taxon>Rhabditida</taxon>
        <taxon>Rhabditina</taxon>
        <taxon>Rhabditomorpha</taxon>
        <taxon>Strongyloidea</taxon>
        <taxon>Metastrongylidae</taxon>
        <taxon>Parelaphostrongylus</taxon>
    </lineage>
</organism>
<protein>
    <submittedName>
        <fullName evidence="1">Uncharacterized protein</fullName>
    </submittedName>
</protein>
<reference evidence="1" key="1">
    <citation type="submission" date="2021-06" db="EMBL/GenBank/DDBJ databases">
        <title>Parelaphostrongylus tenuis whole genome reference sequence.</title>
        <authorList>
            <person name="Garwood T.J."/>
            <person name="Larsen P.A."/>
            <person name="Fountain-Jones N.M."/>
            <person name="Garbe J.R."/>
            <person name="Macchietto M.G."/>
            <person name="Kania S.A."/>
            <person name="Gerhold R.W."/>
            <person name="Richards J.E."/>
            <person name="Wolf T.M."/>
        </authorList>
    </citation>
    <scope>NUCLEOTIDE SEQUENCE</scope>
    <source>
        <strain evidence="1">MNPRO001-30</strain>
        <tissue evidence="1">Meninges</tissue>
    </source>
</reference>
<dbReference type="AlphaFoldDB" id="A0AAD5MSY7"/>
<keyword evidence="2" id="KW-1185">Reference proteome</keyword>
<sequence length="58" mass="5981">MNATTVSTKSEVAALPQAMTSPSCTSIANSTTTTTTTTTTAPTITTIVKEEPSCKQEN</sequence>
<evidence type="ECO:0000313" key="1">
    <source>
        <dbReference type="EMBL" id="KAJ1364125.1"/>
    </source>
</evidence>
<comment type="caution">
    <text evidence="1">The sequence shown here is derived from an EMBL/GenBank/DDBJ whole genome shotgun (WGS) entry which is preliminary data.</text>
</comment>
<proteinExistence type="predicted"/>
<dbReference type="EMBL" id="JAHQIW010004874">
    <property type="protein sequence ID" value="KAJ1364125.1"/>
    <property type="molecule type" value="Genomic_DNA"/>
</dbReference>
<dbReference type="Proteomes" id="UP001196413">
    <property type="component" value="Unassembled WGS sequence"/>
</dbReference>
<accession>A0AAD5MSY7</accession>
<evidence type="ECO:0000313" key="2">
    <source>
        <dbReference type="Proteomes" id="UP001196413"/>
    </source>
</evidence>
<gene>
    <name evidence="1" type="ORF">KIN20_024145</name>
</gene>
<name>A0AAD5MSY7_PARTN</name>
<feature type="non-terminal residue" evidence="1">
    <location>
        <position position="58"/>
    </location>
</feature>